<feature type="transmembrane region" description="Helical" evidence="6">
    <location>
        <begin position="236"/>
        <end position="254"/>
    </location>
</feature>
<keyword evidence="5 6" id="KW-0472">Membrane</keyword>
<dbReference type="GO" id="GO:0016020">
    <property type="term" value="C:membrane"/>
    <property type="evidence" value="ECO:0007669"/>
    <property type="project" value="UniProtKB-SubCell"/>
</dbReference>
<dbReference type="InterPro" id="IPR020846">
    <property type="entry name" value="MFS_dom"/>
</dbReference>
<feature type="transmembrane region" description="Helical" evidence="6">
    <location>
        <begin position="401"/>
        <end position="422"/>
    </location>
</feature>
<feature type="transmembrane region" description="Helical" evidence="6">
    <location>
        <begin position="26"/>
        <end position="43"/>
    </location>
</feature>
<keyword evidence="2" id="KW-0813">Transport</keyword>
<evidence type="ECO:0000313" key="8">
    <source>
        <dbReference type="EMBL" id="OAH44658.1"/>
    </source>
</evidence>
<dbReference type="InterPro" id="IPR044770">
    <property type="entry name" value="MFS_spinster-like"/>
</dbReference>
<dbReference type="OrthoDB" id="7497327at2"/>
<protein>
    <recommendedName>
        <fullName evidence="7">Major facilitator superfamily (MFS) profile domain-containing protein</fullName>
    </recommendedName>
</protein>
<dbReference type="PROSITE" id="PS50850">
    <property type="entry name" value="MFS"/>
    <property type="match status" value="1"/>
</dbReference>
<dbReference type="CDD" id="cd17328">
    <property type="entry name" value="MFS_spinster_like"/>
    <property type="match status" value="1"/>
</dbReference>
<feature type="domain" description="Major facilitator superfamily (MFS) profile" evidence="7">
    <location>
        <begin position="30"/>
        <end position="423"/>
    </location>
</feature>
<evidence type="ECO:0000256" key="2">
    <source>
        <dbReference type="ARBA" id="ARBA00022448"/>
    </source>
</evidence>
<keyword evidence="3 6" id="KW-0812">Transmembrane</keyword>
<dbReference type="Gene3D" id="1.20.1250.20">
    <property type="entry name" value="MFS general substrate transporter like domains"/>
    <property type="match status" value="1"/>
</dbReference>
<comment type="caution">
    <text evidence="8">The sequence shown here is derived from an EMBL/GenBank/DDBJ whole genome shotgun (WGS) entry which is preliminary data.</text>
</comment>
<dbReference type="InterPro" id="IPR036259">
    <property type="entry name" value="MFS_trans_sf"/>
</dbReference>
<dbReference type="PANTHER" id="PTHR23505">
    <property type="entry name" value="SPINSTER"/>
    <property type="match status" value="1"/>
</dbReference>
<dbReference type="Proteomes" id="UP000077262">
    <property type="component" value="Unassembled WGS sequence"/>
</dbReference>
<evidence type="ECO:0000259" key="7">
    <source>
        <dbReference type="PROSITE" id="PS50850"/>
    </source>
</evidence>
<dbReference type="Pfam" id="PF07690">
    <property type="entry name" value="MFS_1"/>
    <property type="match status" value="1"/>
</dbReference>
<dbReference type="InterPro" id="IPR011701">
    <property type="entry name" value="MFS"/>
</dbReference>
<dbReference type="PANTHER" id="PTHR23505:SF79">
    <property type="entry name" value="PROTEIN SPINSTER"/>
    <property type="match status" value="1"/>
</dbReference>
<evidence type="ECO:0000256" key="4">
    <source>
        <dbReference type="ARBA" id="ARBA00022989"/>
    </source>
</evidence>
<dbReference type="SUPFAM" id="SSF103473">
    <property type="entry name" value="MFS general substrate transporter"/>
    <property type="match status" value="1"/>
</dbReference>
<feature type="transmembrane region" description="Helical" evidence="6">
    <location>
        <begin position="367"/>
        <end position="389"/>
    </location>
</feature>
<evidence type="ECO:0000256" key="3">
    <source>
        <dbReference type="ARBA" id="ARBA00022692"/>
    </source>
</evidence>
<keyword evidence="4 6" id="KW-1133">Transmembrane helix</keyword>
<reference evidence="8 9" key="1">
    <citation type="submission" date="2016-02" db="EMBL/GenBank/DDBJ databases">
        <authorList>
            <person name="Wen L."/>
            <person name="He K."/>
            <person name="Yang H."/>
        </authorList>
    </citation>
    <scope>NUCLEOTIDE SEQUENCE [LARGE SCALE GENOMIC DNA]</scope>
    <source>
        <strain evidence="8 9">CD09_2</strain>
    </source>
</reference>
<evidence type="ECO:0000256" key="5">
    <source>
        <dbReference type="ARBA" id="ARBA00023136"/>
    </source>
</evidence>
<sequence length="430" mass="46110">MTGIKVLPLARDEDNPSGKHYFSPTYRTYILTILTLVFVVNFLDRQIMGILLPQIKAEFGLTHGQLGILTGPAFGIVYALAGIPLAIVADSTKRRNIIAISTFVFSGMTMLCGMCTQFWQLCAARFGVGVGEAGSTPSISAMLSDLYPPKQRTGALSFYLTGTNIGLLLGFFAGGLVAEHFGWRLAFLAAGIPGLILCVLLMTTVREPIRDHRGEDSGSTPGFGAVVRFLFARAEFRWMIFAAVCSTASLYAAYTFTPLHLNEVFALKPSETGLALAVLTGALGGIGTYFSGVIANRKAQKHFGRIMLVPMVAMLVTLPCIPIYYLSSNLWVALAAGTVPSLTMVAYVAPCYSLTQTLAPVRMRAQAAALVSAITGVLGLSTGPLLVGYLADVLRPRFHEFALGAGLCVLCLFNALAAFGYWRSFRQSQG</sequence>
<evidence type="ECO:0000256" key="1">
    <source>
        <dbReference type="ARBA" id="ARBA00004141"/>
    </source>
</evidence>
<feature type="transmembrane region" description="Helical" evidence="6">
    <location>
        <begin position="183"/>
        <end position="203"/>
    </location>
</feature>
<name>A0A177JUF7_SPHYA</name>
<feature type="transmembrane region" description="Helical" evidence="6">
    <location>
        <begin position="156"/>
        <end position="177"/>
    </location>
</feature>
<evidence type="ECO:0000313" key="9">
    <source>
        <dbReference type="Proteomes" id="UP000077262"/>
    </source>
</evidence>
<feature type="transmembrane region" description="Helical" evidence="6">
    <location>
        <begin position="274"/>
        <end position="294"/>
    </location>
</feature>
<organism evidence="8 9">
    <name type="scientific">Sphingobium yanoikuyae</name>
    <name type="common">Sphingomonas yanoikuyae</name>
    <dbReference type="NCBI Taxonomy" id="13690"/>
    <lineage>
        <taxon>Bacteria</taxon>
        <taxon>Pseudomonadati</taxon>
        <taxon>Pseudomonadota</taxon>
        <taxon>Alphaproteobacteria</taxon>
        <taxon>Sphingomonadales</taxon>
        <taxon>Sphingomonadaceae</taxon>
        <taxon>Sphingobium</taxon>
    </lineage>
</organism>
<feature type="transmembrane region" description="Helical" evidence="6">
    <location>
        <begin position="331"/>
        <end position="355"/>
    </location>
</feature>
<feature type="transmembrane region" description="Helical" evidence="6">
    <location>
        <begin position="97"/>
        <end position="119"/>
    </location>
</feature>
<comment type="subcellular location">
    <subcellularLocation>
        <location evidence="1">Membrane</location>
        <topology evidence="1">Multi-pass membrane protein</topology>
    </subcellularLocation>
</comment>
<accession>A0A177JUF7</accession>
<evidence type="ECO:0000256" key="6">
    <source>
        <dbReference type="SAM" id="Phobius"/>
    </source>
</evidence>
<feature type="transmembrane region" description="Helical" evidence="6">
    <location>
        <begin position="306"/>
        <end position="325"/>
    </location>
</feature>
<proteinExistence type="predicted"/>
<gene>
    <name evidence="8" type="ORF">AX777_20520</name>
</gene>
<dbReference type="RefSeq" id="WP_063976359.1">
    <property type="nucleotide sequence ID" value="NZ_LSTR01000028.1"/>
</dbReference>
<feature type="transmembrane region" description="Helical" evidence="6">
    <location>
        <begin position="64"/>
        <end position="85"/>
    </location>
</feature>
<dbReference type="GO" id="GO:0022857">
    <property type="term" value="F:transmembrane transporter activity"/>
    <property type="evidence" value="ECO:0007669"/>
    <property type="project" value="InterPro"/>
</dbReference>
<dbReference type="AlphaFoldDB" id="A0A177JUF7"/>
<dbReference type="EMBL" id="LSTR01000028">
    <property type="protein sequence ID" value="OAH44658.1"/>
    <property type="molecule type" value="Genomic_DNA"/>
</dbReference>